<dbReference type="Proteomes" id="UP000639772">
    <property type="component" value="Chromosome 1"/>
</dbReference>
<accession>A0A835SDX1</accession>
<sequence>MGQWPAQKFEIANLARKSYGPNGWKHSVLVESCSQAKRNHSWVKKTSRSINMVGRSSLIHHPSLKIVTDLCSRGRYFFFFSFLLPLPPLFDSFDGPLSEMSSLMASLPIKRGLSKFFEANQSLLVYLKQKHPRPCPKKESKACKEVLWSIRHVLL</sequence>
<protein>
    <submittedName>
        <fullName evidence="1">Uncharacterized protein</fullName>
    </submittedName>
</protein>
<dbReference type="AlphaFoldDB" id="A0A835SDX1"/>
<reference evidence="1 2" key="1">
    <citation type="journal article" date="2020" name="Nat. Food">
        <title>A phased Vanilla planifolia genome enables genetic improvement of flavour and production.</title>
        <authorList>
            <person name="Hasing T."/>
            <person name="Tang H."/>
            <person name="Brym M."/>
            <person name="Khazi F."/>
            <person name="Huang T."/>
            <person name="Chambers A.H."/>
        </authorList>
    </citation>
    <scope>NUCLEOTIDE SEQUENCE [LARGE SCALE GENOMIC DNA]</scope>
    <source>
        <tissue evidence="1">Leaf</tissue>
    </source>
</reference>
<gene>
    <name evidence="1" type="ORF">HPP92_002509</name>
</gene>
<name>A0A835SDX1_VANPL</name>
<organism evidence="1 2">
    <name type="scientific">Vanilla planifolia</name>
    <name type="common">Vanilla</name>
    <dbReference type="NCBI Taxonomy" id="51239"/>
    <lineage>
        <taxon>Eukaryota</taxon>
        <taxon>Viridiplantae</taxon>
        <taxon>Streptophyta</taxon>
        <taxon>Embryophyta</taxon>
        <taxon>Tracheophyta</taxon>
        <taxon>Spermatophyta</taxon>
        <taxon>Magnoliopsida</taxon>
        <taxon>Liliopsida</taxon>
        <taxon>Asparagales</taxon>
        <taxon>Orchidaceae</taxon>
        <taxon>Vanilloideae</taxon>
        <taxon>Vanilleae</taxon>
        <taxon>Vanilla</taxon>
    </lineage>
</organism>
<comment type="caution">
    <text evidence="1">The sequence shown here is derived from an EMBL/GenBank/DDBJ whole genome shotgun (WGS) entry which is preliminary data.</text>
</comment>
<proteinExistence type="predicted"/>
<evidence type="ECO:0000313" key="2">
    <source>
        <dbReference type="Proteomes" id="UP000639772"/>
    </source>
</evidence>
<evidence type="ECO:0000313" key="1">
    <source>
        <dbReference type="EMBL" id="KAG0502437.1"/>
    </source>
</evidence>
<dbReference type="EMBL" id="JADCNM010000001">
    <property type="protein sequence ID" value="KAG0502437.1"/>
    <property type="molecule type" value="Genomic_DNA"/>
</dbReference>